<keyword evidence="1" id="KW-0472">Membrane</keyword>
<keyword evidence="3" id="KW-1185">Reference proteome</keyword>
<dbReference type="OMA" id="VFILIMR"/>
<dbReference type="InterPro" id="IPR027197">
    <property type="entry name" value="SLC43A3"/>
</dbReference>
<reference evidence="3" key="1">
    <citation type="submission" date="2015-02" db="EMBL/GenBank/DDBJ databases">
        <title>Genome sequencing for Strongylocentrotus purpuratus.</title>
        <authorList>
            <person name="Murali S."/>
            <person name="Liu Y."/>
            <person name="Vee V."/>
            <person name="English A."/>
            <person name="Wang M."/>
            <person name="Skinner E."/>
            <person name="Han Y."/>
            <person name="Muzny D.M."/>
            <person name="Worley K.C."/>
            <person name="Gibbs R.A."/>
        </authorList>
    </citation>
    <scope>NUCLEOTIDE SEQUENCE</scope>
</reference>
<evidence type="ECO:0000256" key="1">
    <source>
        <dbReference type="SAM" id="Phobius"/>
    </source>
</evidence>
<dbReference type="KEGG" id="spu:105445059"/>
<dbReference type="SUPFAM" id="SSF103473">
    <property type="entry name" value="MFS general substrate transporter"/>
    <property type="match status" value="1"/>
</dbReference>
<protein>
    <recommendedName>
        <fullName evidence="4">Solute carrier family 43 member 3</fullName>
    </recommendedName>
</protein>
<evidence type="ECO:0008006" key="4">
    <source>
        <dbReference type="Google" id="ProtNLM"/>
    </source>
</evidence>
<dbReference type="OrthoDB" id="330047at2759"/>
<dbReference type="Proteomes" id="UP000007110">
    <property type="component" value="Unassembled WGS sequence"/>
</dbReference>
<dbReference type="PANTHER" id="PTHR20765:SF1">
    <property type="entry name" value="EQUILIBRATIVE NUCLEOBASE TRANSPORTER 1"/>
    <property type="match status" value="1"/>
</dbReference>
<keyword evidence="1" id="KW-0812">Transmembrane</keyword>
<evidence type="ECO:0000313" key="2">
    <source>
        <dbReference type="EnsemblMetazoa" id="XP_030841088"/>
    </source>
</evidence>
<proteinExistence type="predicted"/>
<organism evidence="2 3">
    <name type="scientific">Strongylocentrotus purpuratus</name>
    <name type="common">Purple sea urchin</name>
    <dbReference type="NCBI Taxonomy" id="7668"/>
    <lineage>
        <taxon>Eukaryota</taxon>
        <taxon>Metazoa</taxon>
        <taxon>Echinodermata</taxon>
        <taxon>Eleutherozoa</taxon>
        <taxon>Echinozoa</taxon>
        <taxon>Echinoidea</taxon>
        <taxon>Euechinoidea</taxon>
        <taxon>Echinacea</taxon>
        <taxon>Camarodonta</taxon>
        <taxon>Echinidea</taxon>
        <taxon>Strongylocentrotidae</taxon>
        <taxon>Strongylocentrotus</taxon>
    </lineage>
</organism>
<dbReference type="InParanoid" id="A0A7M7NT92"/>
<feature type="transmembrane region" description="Helical" evidence="1">
    <location>
        <begin position="83"/>
        <end position="108"/>
    </location>
</feature>
<dbReference type="GeneID" id="105445059"/>
<dbReference type="PANTHER" id="PTHR20765">
    <property type="entry name" value="SOLUTE CARRIER FAMILY 43 MEMBER 3-RELATED"/>
    <property type="match status" value="1"/>
</dbReference>
<accession>A0A7M7NT92</accession>
<sequence length="187" mass="20429">MPGVSRYTDAFAIIQTFVFFGGPLGGLFMDRNKLQTPCSTTKKPYVRGQFADMRDSCLPLAVTSLSAVGYSGCLLIPSLPLQYLTFVFILIMRSLLFGAGASVTTIIFPMQYFGSVYGAIRTMSGFVSFLQYPIFIVIQNHFNDDPFWVIVAFIVADCVTLILPIALYIMSRGKSQAAAGRTSADPG</sequence>
<reference evidence="2" key="2">
    <citation type="submission" date="2021-01" db="UniProtKB">
        <authorList>
            <consortium name="EnsemblMetazoa"/>
        </authorList>
    </citation>
    <scope>IDENTIFICATION</scope>
</reference>
<keyword evidence="1" id="KW-1133">Transmembrane helix</keyword>
<dbReference type="EnsemblMetazoa" id="XM_030985228">
    <property type="protein sequence ID" value="XP_030841088"/>
    <property type="gene ID" value="LOC105445059"/>
</dbReference>
<dbReference type="AlphaFoldDB" id="A0A7M7NT92"/>
<dbReference type="InterPro" id="IPR036259">
    <property type="entry name" value="MFS_trans_sf"/>
</dbReference>
<feature type="transmembrane region" description="Helical" evidence="1">
    <location>
        <begin position="147"/>
        <end position="169"/>
    </location>
</feature>
<dbReference type="RefSeq" id="XP_030841088.1">
    <property type="nucleotide sequence ID" value="XM_030985228.1"/>
</dbReference>
<feature type="transmembrane region" description="Helical" evidence="1">
    <location>
        <begin position="57"/>
        <end position="77"/>
    </location>
</feature>
<evidence type="ECO:0000313" key="3">
    <source>
        <dbReference type="Proteomes" id="UP000007110"/>
    </source>
</evidence>
<feature type="transmembrane region" description="Helical" evidence="1">
    <location>
        <begin position="12"/>
        <end position="29"/>
    </location>
</feature>
<feature type="transmembrane region" description="Helical" evidence="1">
    <location>
        <begin position="120"/>
        <end position="141"/>
    </location>
</feature>
<name>A0A7M7NT92_STRPU</name>